<dbReference type="Pfam" id="PF14613">
    <property type="entry name" value="HAM1_C"/>
    <property type="match status" value="1"/>
</dbReference>
<evidence type="ECO:0000313" key="5">
    <source>
        <dbReference type="EMBL" id="KDQ52650.1"/>
    </source>
</evidence>
<protein>
    <submittedName>
        <fullName evidence="5">Uncharacterized protein</fullName>
    </submittedName>
</protein>
<dbReference type="InterPro" id="IPR045967">
    <property type="entry name" value="HAM1-like_N"/>
</dbReference>
<evidence type="ECO:0000256" key="1">
    <source>
        <dbReference type="SAM" id="Coils"/>
    </source>
</evidence>
<evidence type="ECO:0000256" key="2">
    <source>
        <dbReference type="SAM" id="MobiDB-lite"/>
    </source>
</evidence>
<feature type="domain" description="HAM1-like N-terminal" evidence="4">
    <location>
        <begin position="249"/>
        <end position="576"/>
    </location>
</feature>
<gene>
    <name evidence="5" type="ORF">JAAARDRAFT_183909</name>
</gene>
<keyword evidence="1" id="KW-0175">Coiled coil</keyword>
<evidence type="ECO:0000259" key="3">
    <source>
        <dbReference type="Pfam" id="PF14613"/>
    </source>
</evidence>
<dbReference type="PANTHER" id="PTHR31138:SF1">
    <property type="entry name" value="PDZ DOMAIN-CONTAINING PROTEIN"/>
    <property type="match status" value="1"/>
</dbReference>
<feature type="compositionally biased region" description="Basic and acidic residues" evidence="2">
    <location>
        <begin position="158"/>
        <end position="181"/>
    </location>
</feature>
<feature type="region of interest" description="Disordered" evidence="2">
    <location>
        <begin position="158"/>
        <end position="199"/>
    </location>
</feature>
<dbReference type="STRING" id="933084.A0A067PFN1"/>
<name>A0A067PFN1_9AGAM</name>
<feature type="compositionally biased region" description="Polar residues" evidence="2">
    <location>
        <begin position="791"/>
        <end position="801"/>
    </location>
</feature>
<dbReference type="HOGENOM" id="CLU_018362_0_0_1"/>
<accession>A0A067PFN1</accession>
<keyword evidence="6" id="KW-1185">Reference proteome</keyword>
<dbReference type="Pfam" id="PF19343">
    <property type="entry name" value="HAM1_N"/>
    <property type="match status" value="2"/>
</dbReference>
<dbReference type="InterPro" id="IPR027842">
    <property type="entry name" value="HAM1-like_C"/>
</dbReference>
<dbReference type="AlphaFoldDB" id="A0A067PFN1"/>
<proteinExistence type="predicted"/>
<dbReference type="Proteomes" id="UP000027265">
    <property type="component" value="Unassembled WGS sequence"/>
</dbReference>
<evidence type="ECO:0000313" key="6">
    <source>
        <dbReference type="Proteomes" id="UP000027265"/>
    </source>
</evidence>
<evidence type="ECO:0000259" key="4">
    <source>
        <dbReference type="Pfam" id="PF19343"/>
    </source>
</evidence>
<dbReference type="OrthoDB" id="19394at2759"/>
<feature type="domain" description="HAM1-like N-terminal" evidence="4">
    <location>
        <begin position="7"/>
        <end position="223"/>
    </location>
</feature>
<sequence>MDKATSVLAAMDAGKMPTQKQMSSFIDSVLKSQLVQIEPSEEGAGELSMKGKVLCRDLREILEAYKKIGENKNSDNQLQEAFWHLASGDLSKTSLQTPMDVDEDEATRDARAIQSAINTFLQILYSNLTTESTSLLQDFASFTRLALADAAEVVERAAGKTKEGLRGVEDEVQEGERDSLGRKKRKLSEEQQEEGGDDTKVKFEKTMDAVKEVGSSAIGVGQNAAQTVEDVSTRTGDRFREAYFKICERAQNDPQYRQSISTLFDICEKWLTRGLDTASDVNKSTSLDSFINDPTPEKHIITAIRCVRTIAERLAGDKSLDDLFAHVRTCAVHVRQDEELKEWFRDFFAHIRKSLDEPGYIRSDESQEDFSRLRQRWDTIMAADSDEGRKWKADVDALKKEIKEFQDRIDKDQDVRRIRRAYAKFGKDLEEASLDAGAAGFQLAAGQASWFWQDVFNVYLPRVIGLMKDIPIPRTEYKDQEVEFVLEDLDISSFSLLPGHVFIRNITDIDINAPKGEDAQTAVGTFTHIHVQGVELALREVSFYYHDKNASLGPSEFTGIMELTLPPQAVDIDLRLRMIPNSPAGLKEREKRGGFHKIESIDVKVTENISFTVRQSNHPMLVTVFKPMLTSTVRDTLAMTLREQIRVAIESTDKMAWDIGNRAEVFSDAGLSRGPSYIAGFWSELGKLARQPGGLTSGWRATGTGVIKDDKHSASKFAMGAEPQILSGEKRGPKGTFSESLGDKMDVEGGVEGLGAVAQQAKETVKEGIKKVRSFKQSVEVKAREEKSREGWQTSAFDVTL</sequence>
<dbReference type="EMBL" id="KL197738">
    <property type="protein sequence ID" value="KDQ52650.1"/>
    <property type="molecule type" value="Genomic_DNA"/>
</dbReference>
<organism evidence="5 6">
    <name type="scientific">Jaapia argillacea MUCL 33604</name>
    <dbReference type="NCBI Taxonomy" id="933084"/>
    <lineage>
        <taxon>Eukaryota</taxon>
        <taxon>Fungi</taxon>
        <taxon>Dikarya</taxon>
        <taxon>Basidiomycota</taxon>
        <taxon>Agaricomycotina</taxon>
        <taxon>Agaricomycetes</taxon>
        <taxon>Agaricomycetidae</taxon>
        <taxon>Jaapiales</taxon>
        <taxon>Jaapiaceae</taxon>
        <taxon>Jaapia</taxon>
    </lineage>
</organism>
<feature type="domain" description="HAM1-like C-terminal" evidence="3">
    <location>
        <begin position="607"/>
        <end position="731"/>
    </location>
</feature>
<dbReference type="InParanoid" id="A0A067PFN1"/>
<feature type="coiled-coil region" evidence="1">
    <location>
        <begin position="388"/>
        <end position="415"/>
    </location>
</feature>
<dbReference type="PANTHER" id="PTHR31138">
    <property type="entry name" value="CHROMOSOME 19, WHOLE GENOME SHOTGUN SEQUENCE"/>
    <property type="match status" value="1"/>
</dbReference>
<feature type="region of interest" description="Disordered" evidence="2">
    <location>
        <begin position="782"/>
        <end position="801"/>
    </location>
</feature>
<reference evidence="6" key="1">
    <citation type="journal article" date="2014" name="Proc. Natl. Acad. Sci. U.S.A.">
        <title>Extensive sampling of basidiomycete genomes demonstrates inadequacy of the white-rot/brown-rot paradigm for wood decay fungi.</title>
        <authorList>
            <person name="Riley R."/>
            <person name="Salamov A.A."/>
            <person name="Brown D.W."/>
            <person name="Nagy L.G."/>
            <person name="Floudas D."/>
            <person name="Held B.W."/>
            <person name="Levasseur A."/>
            <person name="Lombard V."/>
            <person name="Morin E."/>
            <person name="Otillar R."/>
            <person name="Lindquist E.A."/>
            <person name="Sun H."/>
            <person name="LaButti K.M."/>
            <person name="Schmutz J."/>
            <person name="Jabbour D."/>
            <person name="Luo H."/>
            <person name="Baker S.E."/>
            <person name="Pisabarro A.G."/>
            <person name="Walton J.D."/>
            <person name="Blanchette R.A."/>
            <person name="Henrissat B."/>
            <person name="Martin F."/>
            <person name="Cullen D."/>
            <person name="Hibbett D.S."/>
            <person name="Grigoriev I.V."/>
        </authorList>
    </citation>
    <scope>NUCLEOTIDE SEQUENCE [LARGE SCALE GENOMIC DNA]</scope>
    <source>
        <strain evidence="6">MUCL 33604</strain>
    </source>
</reference>